<comment type="caution">
    <text evidence="2">The sequence shown here is derived from an EMBL/GenBank/DDBJ whole genome shotgun (WGS) entry which is preliminary data.</text>
</comment>
<keyword evidence="3" id="KW-1185">Reference proteome</keyword>
<dbReference type="AlphaFoldDB" id="A0A4Z0GK76"/>
<dbReference type="Pfam" id="PF00550">
    <property type="entry name" value="PP-binding"/>
    <property type="match status" value="1"/>
</dbReference>
<organism evidence="2 3">
    <name type="scientific">Streptomyces palmae</name>
    <dbReference type="NCBI Taxonomy" id="1701085"/>
    <lineage>
        <taxon>Bacteria</taxon>
        <taxon>Bacillati</taxon>
        <taxon>Actinomycetota</taxon>
        <taxon>Actinomycetes</taxon>
        <taxon>Kitasatosporales</taxon>
        <taxon>Streptomycetaceae</taxon>
        <taxon>Streptomyces</taxon>
    </lineage>
</organism>
<dbReference type="InterPro" id="IPR009081">
    <property type="entry name" value="PP-bd_ACP"/>
</dbReference>
<dbReference type="SUPFAM" id="SSF47336">
    <property type="entry name" value="ACP-like"/>
    <property type="match status" value="1"/>
</dbReference>
<dbReference type="OrthoDB" id="5383272at2"/>
<evidence type="ECO:0000313" key="3">
    <source>
        <dbReference type="Proteomes" id="UP000297948"/>
    </source>
</evidence>
<evidence type="ECO:0000313" key="2">
    <source>
        <dbReference type="EMBL" id="TGA95911.1"/>
    </source>
</evidence>
<dbReference type="Gene3D" id="1.10.1200.10">
    <property type="entry name" value="ACP-like"/>
    <property type="match status" value="1"/>
</dbReference>
<dbReference type="EMBL" id="SRID01000302">
    <property type="protein sequence ID" value="TGA95911.1"/>
    <property type="molecule type" value="Genomic_DNA"/>
</dbReference>
<dbReference type="Proteomes" id="UP000297948">
    <property type="component" value="Unassembled WGS sequence"/>
</dbReference>
<gene>
    <name evidence="2" type="ORF">E4099_24590</name>
</gene>
<proteinExistence type="predicted"/>
<protein>
    <recommendedName>
        <fullName evidence="1">Carrier domain-containing protein</fullName>
    </recommendedName>
</protein>
<accession>A0A4Z0GK76</accession>
<dbReference type="RefSeq" id="WP_135341305.1">
    <property type="nucleotide sequence ID" value="NZ_JBHLTX010000023.1"/>
</dbReference>
<evidence type="ECO:0000259" key="1">
    <source>
        <dbReference type="Pfam" id="PF00550"/>
    </source>
</evidence>
<feature type="domain" description="Carrier" evidence="1">
    <location>
        <begin position="20"/>
        <end position="64"/>
    </location>
</feature>
<dbReference type="InterPro" id="IPR036736">
    <property type="entry name" value="ACP-like_sf"/>
</dbReference>
<sequence>MNSVEELCRLIGSCIAWEEDEAPRRIRPDTPLLTLGLLDSMAIVRIVASLESATGVPFPESRIVASNFTSPHALWGAVSDAVAEAVSAGDSHGAVR</sequence>
<name>A0A4Z0GK76_9ACTN</name>
<reference evidence="2 3" key="1">
    <citation type="submission" date="2019-03" db="EMBL/GenBank/DDBJ databases">
        <authorList>
            <person name="Gonzalez-Pimentel J.L."/>
        </authorList>
    </citation>
    <scope>NUCLEOTIDE SEQUENCE [LARGE SCALE GENOMIC DNA]</scope>
    <source>
        <strain evidence="2 3">JCM 31289</strain>
    </source>
</reference>